<protein>
    <recommendedName>
        <fullName evidence="9">UBA domain-containing protein</fullName>
    </recommendedName>
</protein>
<proteinExistence type="predicted"/>
<dbReference type="AlphaFoldDB" id="A0AAD7XGI3"/>
<dbReference type="SUPFAM" id="SSF143503">
    <property type="entry name" value="PUG domain-like"/>
    <property type="match status" value="1"/>
</dbReference>
<dbReference type="SUPFAM" id="SSF46934">
    <property type="entry name" value="UBA-like"/>
    <property type="match status" value="1"/>
</dbReference>
<evidence type="ECO:0000256" key="3">
    <source>
        <dbReference type="ARBA" id="ARBA00022737"/>
    </source>
</evidence>
<keyword evidence="1" id="KW-0963">Cytoplasm</keyword>
<dbReference type="PANTHER" id="PTHR19849">
    <property type="entry name" value="PHOSPHOLIPASE A-2-ACTIVATING PROTEIN"/>
    <property type="match status" value="1"/>
</dbReference>
<evidence type="ECO:0000313" key="7">
    <source>
        <dbReference type="EMBL" id="KAJ8598408.1"/>
    </source>
</evidence>
<dbReference type="Gene3D" id="2.130.10.10">
    <property type="entry name" value="YVTN repeat-like/Quinoprotein amine dehydrogenase"/>
    <property type="match status" value="2"/>
</dbReference>
<feature type="domain" description="UBA" evidence="5">
    <location>
        <begin position="541"/>
        <end position="580"/>
    </location>
</feature>
<evidence type="ECO:0000256" key="1">
    <source>
        <dbReference type="ARBA" id="ARBA00022490"/>
    </source>
</evidence>
<dbReference type="GO" id="GO:0043161">
    <property type="term" value="P:proteasome-mediated ubiquitin-dependent protein catabolic process"/>
    <property type="evidence" value="ECO:0007669"/>
    <property type="project" value="TreeGrafter"/>
</dbReference>
<keyword evidence="8" id="KW-1185">Reference proteome</keyword>
<dbReference type="InterPro" id="IPR036322">
    <property type="entry name" value="WD40_repeat_dom_sf"/>
</dbReference>
<dbReference type="SMART" id="SM00320">
    <property type="entry name" value="WD40"/>
    <property type="match status" value="4"/>
</dbReference>
<organism evidence="7 8">
    <name type="scientific">Chrysophaeum taylorii</name>
    <dbReference type="NCBI Taxonomy" id="2483200"/>
    <lineage>
        <taxon>Eukaryota</taxon>
        <taxon>Sar</taxon>
        <taxon>Stramenopiles</taxon>
        <taxon>Ochrophyta</taxon>
        <taxon>Pelagophyceae</taxon>
        <taxon>Pelagomonadales</taxon>
        <taxon>Pelagomonadaceae</taxon>
        <taxon>Chrysophaeum</taxon>
    </lineage>
</organism>
<dbReference type="Gene3D" id="1.10.8.10">
    <property type="entry name" value="DNA helicase RuvA subunit, C-terminal domain"/>
    <property type="match status" value="1"/>
</dbReference>
<dbReference type="PANTHER" id="PTHR19849:SF0">
    <property type="entry name" value="PHOSPHOLIPASE A-2-ACTIVATING PROTEIN"/>
    <property type="match status" value="1"/>
</dbReference>
<dbReference type="InterPro" id="IPR015155">
    <property type="entry name" value="PFU"/>
</dbReference>
<reference evidence="7" key="1">
    <citation type="submission" date="2023-01" db="EMBL/GenBank/DDBJ databases">
        <title>Metagenome sequencing of chrysophaentin producing Chrysophaeum taylorii.</title>
        <authorList>
            <person name="Davison J."/>
            <person name="Bewley C."/>
        </authorList>
    </citation>
    <scope>NUCLEOTIDE SEQUENCE</scope>
    <source>
        <strain evidence="7">NIES-1699</strain>
    </source>
</reference>
<dbReference type="GO" id="GO:0010992">
    <property type="term" value="P:ubiquitin recycling"/>
    <property type="evidence" value="ECO:0007669"/>
    <property type="project" value="TreeGrafter"/>
</dbReference>
<dbReference type="GO" id="GO:0005634">
    <property type="term" value="C:nucleus"/>
    <property type="evidence" value="ECO:0007669"/>
    <property type="project" value="TreeGrafter"/>
</dbReference>
<feature type="domain" description="PFU" evidence="6">
    <location>
        <begin position="430"/>
        <end position="526"/>
    </location>
</feature>
<evidence type="ECO:0000259" key="6">
    <source>
        <dbReference type="PROSITE" id="PS51394"/>
    </source>
</evidence>
<accession>A0AAD7XGI3</accession>
<dbReference type="Gene3D" id="3.10.20.870">
    <property type="entry name" value="PFU (PLAA family ubiquitin binding), C-terminal domain"/>
    <property type="match status" value="1"/>
</dbReference>
<gene>
    <name evidence="7" type="ORF">CTAYLR_003030</name>
</gene>
<dbReference type="PROSITE" id="PS50030">
    <property type="entry name" value="UBA"/>
    <property type="match status" value="1"/>
</dbReference>
<evidence type="ECO:0000259" key="5">
    <source>
        <dbReference type="PROSITE" id="PS50030"/>
    </source>
</evidence>
<evidence type="ECO:0008006" key="9">
    <source>
        <dbReference type="Google" id="ProtNLM"/>
    </source>
</evidence>
<dbReference type="Pfam" id="PF00627">
    <property type="entry name" value="UBA"/>
    <property type="match status" value="1"/>
</dbReference>
<name>A0AAD7XGI3_9STRA</name>
<dbReference type="Proteomes" id="UP001230188">
    <property type="component" value="Unassembled WGS sequence"/>
</dbReference>
<dbReference type="InterPro" id="IPR038122">
    <property type="entry name" value="PFU_sf"/>
</dbReference>
<dbReference type="PROSITE" id="PS51394">
    <property type="entry name" value="PFU"/>
    <property type="match status" value="1"/>
</dbReference>
<evidence type="ECO:0000256" key="2">
    <source>
        <dbReference type="ARBA" id="ARBA00022574"/>
    </source>
</evidence>
<dbReference type="GO" id="GO:0043130">
    <property type="term" value="F:ubiquitin binding"/>
    <property type="evidence" value="ECO:0007669"/>
    <property type="project" value="TreeGrafter"/>
</dbReference>
<feature type="compositionally biased region" description="Low complexity" evidence="4">
    <location>
        <begin position="440"/>
        <end position="457"/>
    </location>
</feature>
<dbReference type="InterPro" id="IPR018997">
    <property type="entry name" value="PUB_domain"/>
</dbReference>
<dbReference type="InterPro" id="IPR036339">
    <property type="entry name" value="PUB-like_dom_sf"/>
</dbReference>
<feature type="region of interest" description="Disordered" evidence="4">
    <location>
        <begin position="431"/>
        <end position="457"/>
    </location>
</feature>
<dbReference type="CDD" id="cd09212">
    <property type="entry name" value="PUB"/>
    <property type="match status" value="1"/>
</dbReference>
<dbReference type="SMART" id="SM00580">
    <property type="entry name" value="PUG"/>
    <property type="match status" value="1"/>
</dbReference>
<dbReference type="GO" id="GO:0005737">
    <property type="term" value="C:cytoplasm"/>
    <property type="evidence" value="ECO:0007669"/>
    <property type="project" value="TreeGrafter"/>
</dbReference>
<comment type="caution">
    <text evidence="7">The sequence shown here is derived from an EMBL/GenBank/DDBJ whole genome shotgun (WGS) entry which is preliminary data.</text>
</comment>
<dbReference type="InterPro" id="IPR001680">
    <property type="entry name" value="WD40_rpt"/>
</dbReference>
<dbReference type="InterPro" id="IPR009060">
    <property type="entry name" value="UBA-like_sf"/>
</dbReference>
<dbReference type="Gene3D" id="1.20.58.2190">
    <property type="match status" value="1"/>
</dbReference>
<dbReference type="SUPFAM" id="SSF50978">
    <property type="entry name" value="WD40 repeat-like"/>
    <property type="match status" value="1"/>
</dbReference>
<evidence type="ECO:0000256" key="4">
    <source>
        <dbReference type="SAM" id="MobiDB-lite"/>
    </source>
</evidence>
<keyword evidence="3" id="KW-0677">Repeat</keyword>
<keyword evidence="2" id="KW-0853">WD repeat</keyword>
<dbReference type="EMBL" id="JAQMWT010000675">
    <property type="protein sequence ID" value="KAJ8598408.1"/>
    <property type="molecule type" value="Genomic_DNA"/>
</dbReference>
<dbReference type="Pfam" id="PF00400">
    <property type="entry name" value="WD40"/>
    <property type="match status" value="2"/>
</dbReference>
<evidence type="ECO:0000313" key="8">
    <source>
        <dbReference type="Proteomes" id="UP001230188"/>
    </source>
</evidence>
<feature type="region of interest" description="Disordered" evidence="4">
    <location>
        <begin position="520"/>
        <end position="540"/>
    </location>
</feature>
<dbReference type="InterPro" id="IPR015943">
    <property type="entry name" value="WD40/YVTN_repeat-like_dom_sf"/>
</dbReference>
<dbReference type="Pfam" id="PF09070">
    <property type="entry name" value="PFU"/>
    <property type="match status" value="1"/>
</dbReference>
<sequence>MEAVDAFFEAGGGEAATEKARSTLLKILGNLASDPSNEKYRKLRTSNAVIQAKVLSVPGAVGVLEAVGFVRGEESLEVGPDAGDRAAEAVRLLSPLRVSASLQHSSDARGVAFGRGGSVATACLDNVARLFDARGALVREFRGHSAPARSDGGVLAVRVGDDGRLFTGARDGALIVWQADGSSCTRHVGHGEPVEGRPRLTNAQIVSCVSVDCGLVLTGGWDQTCIAWDADGSNPARRYGPFGAAVNGVCCFRENENDDKVVAAAACGDGTLNFFDPRAEPGSVALAADAKGPPMRGVAATRGCLLTVSNDGILRLWEAQRLVRGVRASDDYLFAVAAEGNRAYVGGDDAVVSVFRVPSLTMETRIPTPGAVWSLAARHLDLAVGCEAPFGALVFSRDPAKRADSVVANHVANLCGDAKAKIAKAPRPEVLGDARPKAQSSGGAMTVAGGTSSSSSSFGGTSFDYSFPVDLGRGSNLTIEWNKGDDPNQVAVDFCARHGIPMNQVGDVVNFIHTASGGPAAASSASSSSSSSGPSTAPNPAVQADMVAQVMAMGVDEARARDALEKANWASIEAAINFLF</sequence>
<dbReference type="InterPro" id="IPR015940">
    <property type="entry name" value="UBA"/>
</dbReference>
<dbReference type="Pfam" id="PF09409">
    <property type="entry name" value="PUB"/>
    <property type="match status" value="1"/>
</dbReference>